<keyword evidence="3" id="KW-1185">Reference proteome</keyword>
<dbReference type="FunFam" id="3.90.79.10:FF:000019">
    <property type="entry name" value="Thiamin pyrophosphokinase, putative"/>
    <property type="match status" value="1"/>
</dbReference>
<sequence>MVGPVPTAPQTFLQLLQTCDNFRLANAGETLVPWLLTPDAHAPAIGLLRPAIVAQLRVENAHATGPPPWEFRTHGGRETVAFAAHIATPAARTRVMREMCERWRDAGLWPDVVGPRKWRSELYPIYRDPFGPHDAPRDAGDERADRDAGEDARNFAFAMERAACALFGAVTYGVHMTIYEEEGERAACRVWVPTRARTKQTWPGYFDNSIAGGIPAGMGAFESLVKEATEEGNIAPDVTRAHARTVGSVSYFFRTGAGWLQPEVEYVYDLRVPSGVDQTPFVPKPLDGEVESFELLPLDEVVDRMRAGLFKPNTALVLLDFMIRHGHITPENEPDYQEIITRLHGRFEYESW</sequence>
<dbReference type="Gene3D" id="3.90.79.10">
    <property type="entry name" value="Nucleoside Triphosphate Pyrophosphohydrolase"/>
    <property type="match status" value="1"/>
</dbReference>
<dbReference type="OrthoDB" id="10261522at2759"/>
<dbReference type="SUPFAM" id="SSF55811">
    <property type="entry name" value="Nudix"/>
    <property type="match status" value="1"/>
</dbReference>
<protein>
    <recommendedName>
        <fullName evidence="1">Nudix hydrolase domain-containing protein</fullName>
    </recommendedName>
</protein>
<name>A0A2H3JAP7_WOLCO</name>
<dbReference type="InterPro" id="IPR000086">
    <property type="entry name" value="NUDIX_hydrolase_dom"/>
</dbReference>
<accession>A0A2H3JAP7</accession>
<dbReference type="Proteomes" id="UP000218811">
    <property type="component" value="Unassembled WGS sequence"/>
</dbReference>
<dbReference type="STRING" id="742152.A0A2H3JAP7"/>
<dbReference type="GO" id="GO:0044715">
    <property type="term" value="F:8-oxo-dGDP phosphatase activity"/>
    <property type="evidence" value="ECO:0007669"/>
    <property type="project" value="TreeGrafter"/>
</dbReference>
<feature type="domain" description="Nudix hydrolase" evidence="1">
    <location>
        <begin position="169"/>
        <end position="323"/>
    </location>
</feature>
<gene>
    <name evidence="2" type="ORF">WOLCODRAFT_167171</name>
</gene>
<dbReference type="OMA" id="ARTKQTW"/>
<dbReference type="PANTHER" id="PTHR13622">
    <property type="entry name" value="THIAMIN PYROPHOSPHOKINASE"/>
    <property type="match status" value="1"/>
</dbReference>
<organism evidence="2 3">
    <name type="scientific">Wolfiporia cocos (strain MD-104)</name>
    <name type="common">Brown rot fungus</name>
    <dbReference type="NCBI Taxonomy" id="742152"/>
    <lineage>
        <taxon>Eukaryota</taxon>
        <taxon>Fungi</taxon>
        <taxon>Dikarya</taxon>
        <taxon>Basidiomycota</taxon>
        <taxon>Agaricomycotina</taxon>
        <taxon>Agaricomycetes</taxon>
        <taxon>Polyporales</taxon>
        <taxon>Phaeolaceae</taxon>
        <taxon>Wolfiporia</taxon>
    </lineage>
</organism>
<evidence type="ECO:0000313" key="2">
    <source>
        <dbReference type="EMBL" id="PCH36883.1"/>
    </source>
</evidence>
<dbReference type="EMBL" id="KB467898">
    <property type="protein sequence ID" value="PCH36883.1"/>
    <property type="molecule type" value="Genomic_DNA"/>
</dbReference>
<dbReference type="InterPro" id="IPR015797">
    <property type="entry name" value="NUDIX_hydrolase-like_dom_sf"/>
</dbReference>
<dbReference type="CDD" id="cd03676">
    <property type="entry name" value="NUDIX_Tnr3_like"/>
    <property type="match status" value="1"/>
</dbReference>
<reference evidence="2 3" key="1">
    <citation type="journal article" date="2012" name="Science">
        <title>The Paleozoic origin of enzymatic lignin decomposition reconstructed from 31 fungal genomes.</title>
        <authorList>
            <person name="Floudas D."/>
            <person name="Binder M."/>
            <person name="Riley R."/>
            <person name="Barry K."/>
            <person name="Blanchette R.A."/>
            <person name="Henrissat B."/>
            <person name="Martinez A.T."/>
            <person name="Otillar R."/>
            <person name="Spatafora J.W."/>
            <person name="Yadav J.S."/>
            <person name="Aerts A."/>
            <person name="Benoit I."/>
            <person name="Boyd A."/>
            <person name="Carlson A."/>
            <person name="Copeland A."/>
            <person name="Coutinho P.M."/>
            <person name="de Vries R.P."/>
            <person name="Ferreira P."/>
            <person name="Findley K."/>
            <person name="Foster B."/>
            <person name="Gaskell J."/>
            <person name="Glotzer D."/>
            <person name="Gorecki P."/>
            <person name="Heitman J."/>
            <person name="Hesse C."/>
            <person name="Hori C."/>
            <person name="Igarashi K."/>
            <person name="Jurgens J.A."/>
            <person name="Kallen N."/>
            <person name="Kersten P."/>
            <person name="Kohler A."/>
            <person name="Kuees U."/>
            <person name="Kumar T.K.A."/>
            <person name="Kuo A."/>
            <person name="LaButti K."/>
            <person name="Larrondo L.F."/>
            <person name="Lindquist E."/>
            <person name="Ling A."/>
            <person name="Lombard V."/>
            <person name="Lucas S."/>
            <person name="Lundell T."/>
            <person name="Martin R."/>
            <person name="McLaughlin D.J."/>
            <person name="Morgenstern I."/>
            <person name="Morin E."/>
            <person name="Murat C."/>
            <person name="Nagy L.G."/>
            <person name="Nolan M."/>
            <person name="Ohm R.A."/>
            <person name="Patyshakuliyeva A."/>
            <person name="Rokas A."/>
            <person name="Ruiz-Duenas F.J."/>
            <person name="Sabat G."/>
            <person name="Salamov A."/>
            <person name="Samejima M."/>
            <person name="Schmutz J."/>
            <person name="Slot J.C."/>
            <person name="St John F."/>
            <person name="Stenlid J."/>
            <person name="Sun H."/>
            <person name="Sun S."/>
            <person name="Syed K."/>
            <person name="Tsang A."/>
            <person name="Wiebenga A."/>
            <person name="Young D."/>
            <person name="Pisabarro A."/>
            <person name="Eastwood D.C."/>
            <person name="Martin F."/>
            <person name="Cullen D."/>
            <person name="Grigoriev I.V."/>
            <person name="Hibbett D.S."/>
        </authorList>
    </citation>
    <scope>NUCLEOTIDE SEQUENCE [LARGE SCALE GENOMIC DNA]</scope>
    <source>
        <strain evidence="2 3">MD-104</strain>
    </source>
</reference>
<dbReference type="PANTHER" id="PTHR13622:SF8">
    <property type="entry name" value="THIAMIN PYROPHOSPHOKINASE 1"/>
    <property type="match status" value="1"/>
</dbReference>
<dbReference type="PROSITE" id="PS51462">
    <property type="entry name" value="NUDIX"/>
    <property type="match status" value="1"/>
</dbReference>
<evidence type="ECO:0000313" key="3">
    <source>
        <dbReference type="Proteomes" id="UP000218811"/>
    </source>
</evidence>
<evidence type="ECO:0000259" key="1">
    <source>
        <dbReference type="PROSITE" id="PS51462"/>
    </source>
</evidence>
<proteinExistence type="predicted"/>
<dbReference type="AlphaFoldDB" id="A0A2H3JAP7"/>